<reference evidence="1 2" key="1">
    <citation type="journal article" date="2016" name="Nat. Commun.">
        <title>Thousands of microbial genomes shed light on interconnected biogeochemical processes in an aquifer system.</title>
        <authorList>
            <person name="Anantharaman K."/>
            <person name="Brown C.T."/>
            <person name="Hug L.A."/>
            <person name="Sharon I."/>
            <person name="Castelle C.J."/>
            <person name="Probst A.J."/>
            <person name="Thomas B.C."/>
            <person name="Singh A."/>
            <person name="Wilkins M.J."/>
            <person name="Karaoz U."/>
            <person name="Brodie E.L."/>
            <person name="Williams K.H."/>
            <person name="Hubbard S.S."/>
            <person name="Banfield J.F."/>
        </authorList>
    </citation>
    <scope>NUCLEOTIDE SEQUENCE [LARGE SCALE GENOMIC DNA]</scope>
</reference>
<organism evidence="1 2">
    <name type="scientific">candidate division WWE3 bacterium RIFCSPHIGHO2_01_FULL_35_17</name>
    <dbReference type="NCBI Taxonomy" id="1802614"/>
    <lineage>
        <taxon>Bacteria</taxon>
        <taxon>Katanobacteria</taxon>
    </lineage>
</organism>
<sequence length="116" mass="13135">MIKIFARKGEEWYARITEGEPMPSDMKEITLDEFLEAIIGSPKSSRVIPVEAIEVLTGGSPPVDHWYNCQGQREETVDIWLLKRGVQLKREAGSSFAGRSEKLTIFGPQAVYRPIR</sequence>
<comment type="caution">
    <text evidence="1">The sequence shown here is derived from an EMBL/GenBank/DDBJ whole genome shotgun (WGS) entry which is preliminary data.</text>
</comment>
<accession>A0A1F4UUW4</accession>
<proteinExistence type="predicted"/>
<gene>
    <name evidence="1" type="ORF">A2713_00560</name>
</gene>
<dbReference type="AlphaFoldDB" id="A0A1F4UUW4"/>
<dbReference type="Proteomes" id="UP000176444">
    <property type="component" value="Unassembled WGS sequence"/>
</dbReference>
<name>A0A1F4UUW4_UNCKA</name>
<protein>
    <submittedName>
        <fullName evidence="1">Uncharacterized protein</fullName>
    </submittedName>
</protein>
<evidence type="ECO:0000313" key="2">
    <source>
        <dbReference type="Proteomes" id="UP000176444"/>
    </source>
</evidence>
<evidence type="ECO:0000313" key="1">
    <source>
        <dbReference type="EMBL" id="OGC47993.1"/>
    </source>
</evidence>
<dbReference type="EMBL" id="MEUX01000003">
    <property type="protein sequence ID" value="OGC47993.1"/>
    <property type="molecule type" value="Genomic_DNA"/>
</dbReference>